<dbReference type="EMBL" id="AP017624">
    <property type="protein sequence ID" value="BAV42403.1"/>
    <property type="molecule type" value="Genomic_DNA"/>
</dbReference>
<proteinExistence type="predicted"/>
<evidence type="ECO:0000313" key="1">
    <source>
        <dbReference type="EMBL" id="BAV42403.1"/>
    </source>
</evidence>
<dbReference type="AlphaFoldDB" id="A0A1B4Y5V0"/>
<reference evidence="1 2" key="1">
    <citation type="submission" date="2016-08" db="EMBL/GenBank/DDBJ databases">
        <title>Complete genome sequence of Mycobacterium shinshuense, a subspecies of M. ulcerans.</title>
        <authorList>
            <person name="Yoshida M."/>
            <person name="Ogura Y."/>
            <person name="Hayashi T."/>
            <person name="Hoshino Y."/>
        </authorList>
    </citation>
    <scope>NUCLEOTIDE SEQUENCE [LARGE SCALE GENOMIC DNA]</scope>
    <source>
        <strain evidence="2">ATCC 33728</strain>
    </source>
</reference>
<accession>A0A1B4Y5V0</accession>
<dbReference type="Proteomes" id="UP000218067">
    <property type="component" value="Chromosome"/>
</dbReference>
<sequence>MTGVASGRGRRVIAAKAVVAIFVGVASACGLAGCFGSGGRSAAPRLPTGGNEESRLPPIYPGTTVSIPPTTTSAGPASGIPGDGTFRVGVDIKAGTYRSAGGDSCYWERLRGVGGTLDEVIANGAGTGPQVVQIRPSDAAFKTQHCPPWTLDSSAITTTTTTTTTTSTTPVTLPEGAQACPNVSGPAGGFAQSAAGTPATSCPFAEQVRLAYGAGAPAGAAPRQVEVVSPVTGQSYSMTCTANGPLVTCSGGDGAIVYLY</sequence>
<evidence type="ECO:0000313" key="2">
    <source>
        <dbReference type="Proteomes" id="UP000218067"/>
    </source>
</evidence>
<organism evidence="1 2">
    <name type="scientific">Mycobacterium ulcerans subsp. shinshuense</name>
    <dbReference type="NCBI Taxonomy" id="1124626"/>
    <lineage>
        <taxon>Bacteria</taxon>
        <taxon>Bacillati</taxon>
        <taxon>Actinomycetota</taxon>
        <taxon>Actinomycetes</taxon>
        <taxon>Mycobacteriales</taxon>
        <taxon>Mycobacteriaceae</taxon>
        <taxon>Mycobacterium</taxon>
        <taxon>Mycobacterium ulcerans group</taxon>
    </lineage>
</organism>
<protein>
    <submittedName>
        <fullName evidence="1">Uncharacterized protein</fullName>
    </submittedName>
</protein>
<name>A0A1B4Y5V0_MYCUL</name>
<gene>
    <name evidence="1" type="ORF">SHTP_3377</name>
</gene>